<evidence type="ECO:0000256" key="7">
    <source>
        <dbReference type="ARBA" id="ARBA00023134"/>
    </source>
</evidence>
<dbReference type="InterPro" id="IPR027417">
    <property type="entry name" value="P-loop_NTPase"/>
</dbReference>
<protein>
    <submittedName>
        <fullName evidence="9">Hydrogenase nickel incorporation protein HypB</fullName>
    </submittedName>
</protein>
<evidence type="ECO:0000256" key="1">
    <source>
        <dbReference type="ARBA" id="ARBA00006211"/>
    </source>
</evidence>
<dbReference type="Proteomes" id="UP001529421">
    <property type="component" value="Unassembled WGS sequence"/>
</dbReference>
<evidence type="ECO:0000313" key="10">
    <source>
        <dbReference type="Proteomes" id="UP001529421"/>
    </source>
</evidence>
<proteinExistence type="inferred from homology"/>
<feature type="domain" description="CobW/HypB/UreG nucleotide-binding" evidence="8">
    <location>
        <begin position="34"/>
        <end position="199"/>
    </location>
</feature>
<evidence type="ECO:0000256" key="3">
    <source>
        <dbReference type="ARBA" id="ARBA00022723"/>
    </source>
</evidence>
<keyword evidence="7" id="KW-0342">GTP-binding</keyword>
<dbReference type="PANTHER" id="PTHR30134">
    <property type="entry name" value="HYDROGENASE PROTEIN ASSEMBLY PROTEIN, NICKEL CHAPERONE"/>
    <property type="match status" value="1"/>
</dbReference>
<comment type="similarity">
    <text evidence="1">Belongs to the SIMIBI class G3E GTPase family. HypB/HupM subfamily.</text>
</comment>
<dbReference type="PANTHER" id="PTHR30134:SF2">
    <property type="entry name" value="HYDROGENASE MATURATION FACTOR HYPB"/>
    <property type="match status" value="1"/>
</dbReference>
<comment type="caution">
    <text evidence="9">The sequence shown here is derived from an EMBL/GenBank/DDBJ whole genome shotgun (WGS) entry which is preliminary data.</text>
</comment>
<sequence>MSERTIDISAPILSRNERLASELRERFRTTSTFVINVLSSPGSGKTSTILATNDRLRDGYGLRCAVIEGDIASDVDAVTMKEAGIPAVQINTGGLCHLEGNMIREAVDALDAGVGLDAIDVIFIENVGNLVCPVDFDLGENLSIMILSVPEGDDKPVKYPGIFQHAGAILLNKVDVASAFDFDLAAYNATLDDLNPLAPRFSVSATKGDGMDGWVGWLAAQIGSRKGGEGLSSSACE</sequence>
<dbReference type="Gene3D" id="3.40.50.300">
    <property type="entry name" value="P-loop containing nucleotide triphosphate hydrolases"/>
    <property type="match status" value="1"/>
</dbReference>
<dbReference type="SUPFAM" id="SSF52540">
    <property type="entry name" value="P-loop containing nucleoside triphosphate hydrolases"/>
    <property type="match status" value="1"/>
</dbReference>
<evidence type="ECO:0000259" key="8">
    <source>
        <dbReference type="Pfam" id="PF02492"/>
    </source>
</evidence>
<keyword evidence="4" id="KW-0547">Nucleotide-binding</keyword>
<dbReference type="RefSeq" id="WP_204672750.1">
    <property type="nucleotide sequence ID" value="NZ_JACJKQ010000006.1"/>
</dbReference>
<dbReference type="PIRSF" id="PIRSF005624">
    <property type="entry name" value="Ni-bind_GTPase"/>
    <property type="match status" value="1"/>
</dbReference>
<accession>A0ABT7V9P6</accession>
<evidence type="ECO:0000256" key="5">
    <source>
        <dbReference type="ARBA" id="ARBA00022801"/>
    </source>
</evidence>
<keyword evidence="10" id="KW-1185">Reference proteome</keyword>
<gene>
    <name evidence="9" type="primary">hypB</name>
    <name evidence="9" type="ORF">QUW28_06355</name>
</gene>
<keyword evidence="5" id="KW-0378">Hydrolase</keyword>
<keyword evidence="3" id="KW-0479">Metal-binding</keyword>
<name>A0ABT7V9P6_9ACTN</name>
<keyword evidence="2" id="KW-0533">Nickel</keyword>
<keyword evidence="6" id="KW-0862">Zinc</keyword>
<dbReference type="InterPro" id="IPR003495">
    <property type="entry name" value="CobW/HypB/UreG_nucleotide-bd"/>
</dbReference>
<evidence type="ECO:0000256" key="4">
    <source>
        <dbReference type="ARBA" id="ARBA00022741"/>
    </source>
</evidence>
<evidence type="ECO:0000256" key="6">
    <source>
        <dbReference type="ARBA" id="ARBA00022833"/>
    </source>
</evidence>
<evidence type="ECO:0000256" key="2">
    <source>
        <dbReference type="ARBA" id="ARBA00022596"/>
    </source>
</evidence>
<reference evidence="10" key="1">
    <citation type="submission" date="2023-06" db="EMBL/GenBank/DDBJ databases">
        <title>Identification and characterization of horizontal gene transfer across gut microbiota members of farm animals based on homology search.</title>
        <authorList>
            <person name="Zeman M."/>
            <person name="Kubasova T."/>
            <person name="Jahodarova E."/>
            <person name="Nykrynova M."/>
            <person name="Rychlik I."/>
        </authorList>
    </citation>
    <scope>NUCLEOTIDE SEQUENCE [LARGE SCALE GENOMIC DNA]</scope>
    <source>
        <strain evidence="10">154_Feed</strain>
    </source>
</reference>
<dbReference type="EMBL" id="JAUDDZ010000007">
    <property type="protein sequence ID" value="MDM8275119.1"/>
    <property type="molecule type" value="Genomic_DNA"/>
</dbReference>
<dbReference type="NCBIfam" id="TIGR00073">
    <property type="entry name" value="hypB"/>
    <property type="match status" value="1"/>
</dbReference>
<evidence type="ECO:0000313" key="9">
    <source>
        <dbReference type="EMBL" id="MDM8275119.1"/>
    </source>
</evidence>
<dbReference type="Pfam" id="PF02492">
    <property type="entry name" value="cobW"/>
    <property type="match status" value="1"/>
</dbReference>
<dbReference type="InterPro" id="IPR004392">
    <property type="entry name" value="Hyd_mat_HypB"/>
</dbReference>
<organism evidence="9 10">
    <name type="scientific">Enorma phocaeensis</name>
    <dbReference type="NCBI Taxonomy" id="1871019"/>
    <lineage>
        <taxon>Bacteria</taxon>
        <taxon>Bacillati</taxon>
        <taxon>Actinomycetota</taxon>
        <taxon>Coriobacteriia</taxon>
        <taxon>Coriobacteriales</taxon>
        <taxon>Coriobacteriaceae</taxon>
        <taxon>Enorma</taxon>
    </lineage>
</organism>